<organism evidence="15 16">
    <name type="scientific">Marinobacter adhaerens</name>
    <dbReference type="NCBI Taxonomy" id="1033846"/>
    <lineage>
        <taxon>Bacteria</taxon>
        <taxon>Pseudomonadati</taxon>
        <taxon>Pseudomonadota</taxon>
        <taxon>Gammaproteobacteria</taxon>
        <taxon>Pseudomonadales</taxon>
        <taxon>Marinobacteraceae</taxon>
        <taxon>Marinobacter</taxon>
    </lineage>
</organism>
<comment type="pathway">
    <text evidence="3">Amino-acid biosynthesis; L-tryptophan biosynthesis; L-tryptophan from chorismate: step 5/5.</text>
</comment>
<protein>
    <recommendedName>
        <fullName evidence="6">tryptophan synthase</fullName>
        <ecNumber evidence="6">4.2.1.20</ecNumber>
    </recommendedName>
</protein>
<evidence type="ECO:0000256" key="7">
    <source>
        <dbReference type="ARBA" id="ARBA00022605"/>
    </source>
</evidence>
<evidence type="ECO:0000256" key="13">
    <source>
        <dbReference type="SAM" id="MobiDB-lite"/>
    </source>
</evidence>
<evidence type="ECO:0000256" key="5">
    <source>
        <dbReference type="ARBA" id="ARBA00011270"/>
    </source>
</evidence>
<dbReference type="SUPFAM" id="SSF53686">
    <property type="entry name" value="Tryptophan synthase beta subunit-like PLP-dependent enzymes"/>
    <property type="match status" value="1"/>
</dbReference>
<keyword evidence="7" id="KW-0028">Amino-acid biosynthesis</keyword>
<evidence type="ECO:0000313" key="16">
    <source>
        <dbReference type="Proteomes" id="UP000263489"/>
    </source>
</evidence>
<dbReference type="AlphaFoldDB" id="A0A352ITH0"/>
<evidence type="ECO:0000256" key="3">
    <source>
        <dbReference type="ARBA" id="ARBA00004733"/>
    </source>
</evidence>
<comment type="caution">
    <text evidence="15">The sequence shown here is derived from an EMBL/GenBank/DDBJ whole genome shotgun (WGS) entry which is preliminary data.</text>
</comment>
<comment type="catalytic activity">
    <reaction evidence="12">
        <text>(1S,2R)-1-C-(indol-3-yl)glycerol 3-phosphate + L-serine = D-glyceraldehyde 3-phosphate + L-tryptophan + H2O</text>
        <dbReference type="Rhea" id="RHEA:10532"/>
        <dbReference type="ChEBI" id="CHEBI:15377"/>
        <dbReference type="ChEBI" id="CHEBI:33384"/>
        <dbReference type="ChEBI" id="CHEBI:57912"/>
        <dbReference type="ChEBI" id="CHEBI:58866"/>
        <dbReference type="ChEBI" id="CHEBI:59776"/>
        <dbReference type="EC" id="4.2.1.20"/>
    </reaction>
</comment>
<evidence type="ECO:0000313" key="15">
    <source>
        <dbReference type="EMBL" id="HBC34753.1"/>
    </source>
</evidence>
<dbReference type="PANTHER" id="PTHR48077">
    <property type="entry name" value="TRYPTOPHAN SYNTHASE-RELATED"/>
    <property type="match status" value="1"/>
</dbReference>
<dbReference type="EMBL" id="DNNA01000166">
    <property type="protein sequence ID" value="HBC34753.1"/>
    <property type="molecule type" value="Genomic_DNA"/>
</dbReference>
<evidence type="ECO:0000256" key="6">
    <source>
        <dbReference type="ARBA" id="ARBA00012043"/>
    </source>
</evidence>
<keyword evidence="9" id="KW-0663">Pyridoxal phosphate</keyword>
<gene>
    <name evidence="15" type="ORF">DC045_10620</name>
</gene>
<evidence type="ECO:0000256" key="1">
    <source>
        <dbReference type="ARBA" id="ARBA00001933"/>
    </source>
</evidence>
<feature type="non-terminal residue" evidence="15">
    <location>
        <position position="1"/>
    </location>
</feature>
<evidence type="ECO:0000256" key="2">
    <source>
        <dbReference type="ARBA" id="ARBA00002786"/>
    </source>
</evidence>
<comment type="function">
    <text evidence="2">The beta subunit is responsible for the synthesis of L-tryptophan from indole and L-serine.</text>
</comment>
<dbReference type="EC" id="4.2.1.20" evidence="6"/>
<sequence length="108" mass="11572">MEDENGQIAGTHSVSAGLDYPGVGPEHSWLKDIGRANYVSVTDDEAMEGFRKLTRVEGIMPALETAHAVAYAIKLAATMDKDQTVVINVSGRGDKDINTVAKLEGIEI</sequence>
<feature type="region of interest" description="Disordered" evidence="13">
    <location>
        <begin position="1"/>
        <end position="20"/>
    </location>
</feature>
<dbReference type="Proteomes" id="UP000263489">
    <property type="component" value="Unassembled WGS sequence"/>
</dbReference>
<keyword evidence="11" id="KW-0456">Lyase</keyword>
<reference evidence="15 16" key="1">
    <citation type="journal article" date="2018" name="Nat. Biotechnol.">
        <title>A standardized bacterial taxonomy based on genome phylogeny substantially revises the tree of life.</title>
        <authorList>
            <person name="Parks D.H."/>
            <person name="Chuvochina M."/>
            <person name="Waite D.W."/>
            <person name="Rinke C."/>
            <person name="Skarshewski A."/>
            <person name="Chaumeil P.A."/>
            <person name="Hugenholtz P."/>
        </authorList>
    </citation>
    <scope>NUCLEOTIDE SEQUENCE [LARGE SCALE GENOMIC DNA]</scope>
    <source>
        <strain evidence="15">UBA9380</strain>
    </source>
</reference>
<dbReference type="InterPro" id="IPR001926">
    <property type="entry name" value="TrpB-like_PALP"/>
</dbReference>
<keyword evidence="10" id="KW-0057">Aromatic amino acid biosynthesis</keyword>
<feature type="domain" description="Tryptophan synthase beta chain-like PALP" evidence="14">
    <location>
        <begin position="29"/>
        <end position="91"/>
    </location>
</feature>
<comment type="cofactor">
    <cofactor evidence="1">
        <name>pyridoxal 5'-phosphate</name>
        <dbReference type="ChEBI" id="CHEBI:597326"/>
    </cofactor>
</comment>
<evidence type="ECO:0000259" key="14">
    <source>
        <dbReference type="Pfam" id="PF00291"/>
    </source>
</evidence>
<dbReference type="InterPro" id="IPR023026">
    <property type="entry name" value="Trp_synth_beta/beta-like"/>
</dbReference>
<dbReference type="Pfam" id="PF00291">
    <property type="entry name" value="PALP"/>
    <property type="match status" value="1"/>
</dbReference>
<comment type="subunit">
    <text evidence="5">Tetramer of two alpha and two beta chains.</text>
</comment>
<dbReference type="PANTHER" id="PTHR48077:SF3">
    <property type="entry name" value="TRYPTOPHAN SYNTHASE"/>
    <property type="match status" value="1"/>
</dbReference>
<comment type="similarity">
    <text evidence="4">Belongs to the TrpB family.</text>
</comment>
<dbReference type="Gene3D" id="3.40.50.1100">
    <property type="match status" value="1"/>
</dbReference>
<evidence type="ECO:0000256" key="4">
    <source>
        <dbReference type="ARBA" id="ARBA00009982"/>
    </source>
</evidence>
<name>A0A352ITH0_9GAMM</name>
<keyword evidence="8" id="KW-0822">Tryptophan biosynthesis</keyword>
<accession>A0A352ITH0</accession>
<evidence type="ECO:0000256" key="12">
    <source>
        <dbReference type="ARBA" id="ARBA00049047"/>
    </source>
</evidence>
<dbReference type="GO" id="GO:0004834">
    <property type="term" value="F:tryptophan synthase activity"/>
    <property type="evidence" value="ECO:0007669"/>
    <property type="project" value="UniProtKB-EC"/>
</dbReference>
<evidence type="ECO:0000256" key="8">
    <source>
        <dbReference type="ARBA" id="ARBA00022822"/>
    </source>
</evidence>
<proteinExistence type="inferred from homology"/>
<evidence type="ECO:0000256" key="9">
    <source>
        <dbReference type="ARBA" id="ARBA00022898"/>
    </source>
</evidence>
<dbReference type="InterPro" id="IPR036052">
    <property type="entry name" value="TrpB-like_PALP_sf"/>
</dbReference>
<dbReference type="GO" id="GO:0005737">
    <property type="term" value="C:cytoplasm"/>
    <property type="evidence" value="ECO:0007669"/>
    <property type="project" value="TreeGrafter"/>
</dbReference>
<evidence type="ECO:0000256" key="11">
    <source>
        <dbReference type="ARBA" id="ARBA00023239"/>
    </source>
</evidence>
<evidence type="ECO:0000256" key="10">
    <source>
        <dbReference type="ARBA" id="ARBA00023141"/>
    </source>
</evidence>